<keyword evidence="1" id="KW-1133">Transmembrane helix</keyword>
<name>A0A0E0AFK3_9ORYZ</name>
<dbReference type="Gramene" id="OGLUM07G01950.1">
    <property type="protein sequence ID" value="OGLUM07G01950.1"/>
    <property type="gene ID" value="OGLUM07G01950"/>
</dbReference>
<proteinExistence type="predicted"/>
<evidence type="ECO:0000256" key="1">
    <source>
        <dbReference type="SAM" id="Phobius"/>
    </source>
</evidence>
<keyword evidence="1" id="KW-0472">Membrane</keyword>
<accession>A0A0E0AFK3</accession>
<dbReference type="Proteomes" id="UP000026961">
    <property type="component" value="Chromosome 7"/>
</dbReference>
<organism evidence="2">
    <name type="scientific">Oryza glumipatula</name>
    <dbReference type="NCBI Taxonomy" id="40148"/>
    <lineage>
        <taxon>Eukaryota</taxon>
        <taxon>Viridiplantae</taxon>
        <taxon>Streptophyta</taxon>
        <taxon>Embryophyta</taxon>
        <taxon>Tracheophyta</taxon>
        <taxon>Spermatophyta</taxon>
        <taxon>Magnoliopsida</taxon>
        <taxon>Liliopsida</taxon>
        <taxon>Poales</taxon>
        <taxon>Poaceae</taxon>
        <taxon>BOP clade</taxon>
        <taxon>Oryzoideae</taxon>
        <taxon>Oryzeae</taxon>
        <taxon>Oryzinae</taxon>
        <taxon>Oryza</taxon>
    </lineage>
</organism>
<sequence length="143" mass="15704">MRRRGLRLARRKGGSIGHYAATGRCSATTVAVPPRSAPLGRIWRVAGYGGRRRRPTCDGWRQWWLRQLAVVATSADDADVVLASLRGAISAVSLCWSSGGRSRLAAAGPVLAFTWACVLAMSVCGWWFFFPFSWLRPSRVVIL</sequence>
<reference evidence="2" key="1">
    <citation type="submission" date="2015-04" db="UniProtKB">
        <authorList>
            <consortium name="EnsemblPlants"/>
        </authorList>
    </citation>
    <scope>IDENTIFICATION</scope>
</reference>
<evidence type="ECO:0000313" key="2">
    <source>
        <dbReference type="EnsemblPlants" id="OGLUM07G01950.1"/>
    </source>
</evidence>
<evidence type="ECO:0000313" key="3">
    <source>
        <dbReference type="Proteomes" id="UP000026961"/>
    </source>
</evidence>
<dbReference type="EnsemblPlants" id="OGLUM07G01950.1">
    <property type="protein sequence ID" value="OGLUM07G01950.1"/>
    <property type="gene ID" value="OGLUM07G01950"/>
</dbReference>
<protein>
    <submittedName>
        <fullName evidence="2">Uncharacterized protein</fullName>
    </submittedName>
</protein>
<dbReference type="HOGENOM" id="CLU_1809230_0_0_1"/>
<keyword evidence="3" id="KW-1185">Reference proteome</keyword>
<feature type="transmembrane region" description="Helical" evidence="1">
    <location>
        <begin position="110"/>
        <end position="129"/>
    </location>
</feature>
<reference evidence="2" key="2">
    <citation type="submission" date="2018-05" db="EMBL/GenBank/DDBJ databases">
        <title>OgluRS3 (Oryza glumaepatula Reference Sequence Version 3).</title>
        <authorList>
            <person name="Zhang J."/>
            <person name="Kudrna D."/>
            <person name="Lee S."/>
            <person name="Talag J."/>
            <person name="Welchert J."/>
            <person name="Wing R.A."/>
        </authorList>
    </citation>
    <scope>NUCLEOTIDE SEQUENCE [LARGE SCALE GENOMIC DNA]</scope>
</reference>
<dbReference type="AlphaFoldDB" id="A0A0E0AFK3"/>
<keyword evidence="1" id="KW-0812">Transmembrane</keyword>